<evidence type="ECO:0000259" key="4">
    <source>
        <dbReference type="SMART" id="SM00082"/>
    </source>
</evidence>
<evidence type="ECO:0000313" key="6">
    <source>
        <dbReference type="Proteomes" id="UP000887013"/>
    </source>
</evidence>
<feature type="domain" description="LRRCT" evidence="4">
    <location>
        <begin position="18"/>
        <end position="71"/>
    </location>
</feature>
<evidence type="ECO:0000256" key="2">
    <source>
        <dbReference type="ARBA" id="ARBA00022729"/>
    </source>
</evidence>
<evidence type="ECO:0000313" key="5">
    <source>
        <dbReference type="EMBL" id="GFS83800.1"/>
    </source>
</evidence>
<dbReference type="SMART" id="SM00082">
    <property type="entry name" value="LRRCT"/>
    <property type="match status" value="1"/>
</dbReference>
<keyword evidence="1" id="KW-0433">Leucine-rich repeat</keyword>
<gene>
    <name evidence="5" type="primary">AVEN_152432_1</name>
    <name evidence="5" type="ORF">NPIL_693461</name>
</gene>
<reference evidence="5" key="1">
    <citation type="submission" date="2020-08" db="EMBL/GenBank/DDBJ databases">
        <title>Multicomponent nature underlies the extraordinary mechanical properties of spider dragline silk.</title>
        <authorList>
            <person name="Kono N."/>
            <person name="Nakamura H."/>
            <person name="Mori M."/>
            <person name="Yoshida Y."/>
            <person name="Ohtoshi R."/>
            <person name="Malay A.D."/>
            <person name="Moran D.A.P."/>
            <person name="Tomita M."/>
            <person name="Numata K."/>
            <person name="Arakawa K."/>
        </authorList>
    </citation>
    <scope>NUCLEOTIDE SEQUENCE</scope>
</reference>
<evidence type="ECO:0000256" key="1">
    <source>
        <dbReference type="ARBA" id="ARBA00022614"/>
    </source>
</evidence>
<protein>
    <submittedName>
        <fullName evidence="5">LRRCT domain-containing protein</fullName>
    </submittedName>
</protein>
<evidence type="ECO:0000256" key="3">
    <source>
        <dbReference type="SAM" id="Phobius"/>
    </source>
</evidence>
<keyword evidence="2" id="KW-0732">Signal</keyword>
<dbReference type="OrthoDB" id="6413701at2759"/>
<proteinExistence type="predicted"/>
<keyword evidence="6" id="KW-1185">Reference proteome</keyword>
<accession>A0A8X6T8E5</accession>
<keyword evidence="3" id="KW-1133">Transmembrane helix</keyword>
<dbReference type="Pfam" id="PF01463">
    <property type="entry name" value="LRRCT"/>
    <property type="match status" value="1"/>
</dbReference>
<dbReference type="InterPro" id="IPR032675">
    <property type="entry name" value="LRR_dom_sf"/>
</dbReference>
<dbReference type="InterPro" id="IPR000483">
    <property type="entry name" value="Cys-rich_flank_reg_C"/>
</dbReference>
<dbReference type="AlphaFoldDB" id="A0A8X6T8E5"/>
<dbReference type="Gene3D" id="3.80.10.10">
    <property type="entry name" value="Ribonuclease Inhibitor"/>
    <property type="match status" value="1"/>
</dbReference>
<feature type="transmembrane region" description="Helical" evidence="3">
    <location>
        <begin position="76"/>
        <end position="94"/>
    </location>
</feature>
<organism evidence="5 6">
    <name type="scientific">Nephila pilipes</name>
    <name type="common">Giant wood spider</name>
    <name type="synonym">Nephila maculata</name>
    <dbReference type="NCBI Taxonomy" id="299642"/>
    <lineage>
        <taxon>Eukaryota</taxon>
        <taxon>Metazoa</taxon>
        <taxon>Ecdysozoa</taxon>
        <taxon>Arthropoda</taxon>
        <taxon>Chelicerata</taxon>
        <taxon>Arachnida</taxon>
        <taxon>Araneae</taxon>
        <taxon>Araneomorphae</taxon>
        <taxon>Entelegynae</taxon>
        <taxon>Araneoidea</taxon>
        <taxon>Nephilidae</taxon>
        <taxon>Nephila</taxon>
    </lineage>
</organism>
<dbReference type="Proteomes" id="UP000887013">
    <property type="component" value="Unassembled WGS sequence"/>
</dbReference>
<name>A0A8X6T8E5_NEPPI</name>
<dbReference type="SUPFAM" id="SSF52058">
    <property type="entry name" value="L domain-like"/>
    <property type="match status" value="1"/>
</dbReference>
<sequence>MKRTHRSSNIQVFDIHDNPIHCDCKIAWLRDWIQKKGDSVVKLPQHTRCETPEEYQNMPLAEIPNDQLICVAKASTSYATIFVLLFSLAIWLVLS</sequence>
<keyword evidence="3" id="KW-0812">Transmembrane</keyword>
<comment type="caution">
    <text evidence="5">The sequence shown here is derived from an EMBL/GenBank/DDBJ whole genome shotgun (WGS) entry which is preliminary data.</text>
</comment>
<keyword evidence="3" id="KW-0472">Membrane</keyword>
<dbReference type="EMBL" id="BMAW01052015">
    <property type="protein sequence ID" value="GFS83800.1"/>
    <property type="molecule type" value="Genomic_DNA"/>
</dbReference>